<dbReference type="Pfam" id="PF01522">
    <property type="entry name" value="Polysacc_deac_1"/>
    <property type="match status" value="1"/>
</dbReference>
<dbReference type="PANTHER" id="PTHR34216:SF3">
    <property type="entry name" value="POLY-BETA-1,6-N-ACETYL-D-GLUCOSAMINE N-DEACETYLASE"/>
    <property type="match status" value="1"/>
</dbReference>
<keyword evidence="2" id="KW-0732">Signal</keyword>
<dbReference type="AlphaFoldDB" id="A0A0G0VDV4"/>
<evidence type="ECO:0000256" key="1">
    <source>
        <dbReference type="ARBA" id="ARBA00004613"/>
    </source>
</evidence>
<reference evidence="4 5" key="1">
    <citation type="journal article" date="2015" name="Nature">
        <title>rRNA introns, odd ribosomes, and small enigmatic genomes across a large radiation of phyla.</title>
        <authorList>
            <person name="Brown C.T."/>
            <person name="Hug L.A."/>
            <person name="Thomas B.C."/>
            <person name="Sharon I."/>
            <person name="Castelle C.J."/>
            <person name="Singh A."/>
            <person name="Wilkins M.J."/>
            <person name="Williams K.H."/>
            <person name="Banfield J.F."/>
        </authorList>
    </citation>
    <scope>NUCLEOTIDE SEQUENCE [LARGE SCALE GENOMIC DNA]</scope>
</reference>
<comment type="caution">
    <text evidence="4">The sequence shown here is derived from an EMBL/GenBank/DDBJ whole genome shotgun (WGS) entry which is preliminary data.</text>
</comment>
<dbReference type="EMBL" id="LBZK01000027">
    <property type="protein sequence ID" value="KKR70190.1"/>
    <property type="molecule type" value="Genomic_DNA"/>
</dbReference>
<organism evidence="4 5">
    <name type="scientific">Candidatus Woesebacteria bacterium GW2011_GWA2_40_7b</name>
    <dbReference type="NCBI Taxonomy" id="1618563"/>
    <lineage>
        <taxon>Bacteria</taxon>
        <taxon>Candidatus Woeseibacteriota</taxon>
    </lineage>
</organism>
<dbReference type="GO" id="GO:0005975">
    <property type="term" value="P:carbohydrate metabolic process"/>
    <property type="evidence" value="ECO:0007669"/>
    <property type="project" value="InterPro"/>
</dbReference>
<evidence type="ECO:0000313" key="4">
    <source>
        <dbReference type="EMBL" id="KKR70190.1"/>
    </source>
</evidence>
<dbReference type="GO" id="GO:0016810">
    <property type="term" value="F:hydrolase activity, acting on carbon-nitrogen (but not peptide) bonds"/>
    <property type="evidence" value="ECO:0007669"/>
    <property type="project" value="InterPro"/>
</dbReference>
<name>A0A0G0VDV4_9BACT</name>
<dbReference type="PANTHER" id="PTHR34216">
    <property type="match status" value="1"/>
</dbReference>
<dbReference type="Proteomes" id="UP000034562">
    <property type="component" value="Unassembled WGS sequence"/>
</dbReference>
<feature type="domain" description="NodB homology" evidence="3">
    <location>
        <begin position="137"/>
        <end position="288"/>
    </location>
</feature>
<dbReference type="STRING" id="1618563.UU12_C0027G0002"/>
<dbReference type="PROSITE" id="PS51677">
    <property type="entry name" value="NODB"/>
    <property type="match status" value="1"/>
</dbReference>
<evidence type="ECO:0000256" key="2">
    <source>
        <dbReference type="ARBA" id="ARBA00022729"/>
    </source>
</evidence>
<dbReference type="InterPro" id="IPR002509">
    <property type="entry name" value="NODB_dom"/>
</dbReference>
<gene>
    <name evidence="4" type="ORF">UU12_C0027G0002</name>
</gene>
<dbReference type="SUPFAM" id="SSF88713">
    <property type="entry name" value="Glycoside hydrolase/deacetylase"/>
    <property type="match status" value="1"/>
</dbReference>
<dbReference type="GO" id="GO:0005576">
    <property type="term" value="C:extracellular region"/>
    <property type="evidence" value="ECO:0007669"/>
    <property type="project" value="UniProtKB-SubCell"/>
</dbReference>
<protein>
    <submittedName>
        <fullName evidence="4">Polysaccharide deacetylase</fullName>
    </submittedName>
</protein>
<dbReference type="Gene3D" id="3.20.20.370">
    <property type="entry name" value="Glycoside hydrolase/deacetylase"/>
    <property type="match status" value="1"/>
</dbReference>
<dbReference type="InterPro" id="IPR011330">
    <property type="entry name" value="Glyco_hydro/deAcase_b/a-brl"/>
</dbReference>
<evidence type="ECO:0000313" key="5">
    <source>
        <dbReference type="Proteomes" id="UP000034562"/>
    </source>
</evidence>
<comment type="subcellular location">
    <subcellularLocation>
        <location evidence="1">Secreted</location>
    </subcellularLocation>
</comment>
<sequence length="288" mass="31810">MKSGLPKLLLLSSLVVVVFALILRDSKKVVPTVSPVSTLVSTPIPTPIPTPSPTPTPKPLTFTEMNALYGPCVQLPTLMYHHVQTKETTVANKQTSLTVNTEIFKTQMQYLKDKNYNVLTMNDLINFFDSGASVPKHSVLLTFDDGYHDFYSDAFPILSSLGFHATVFTSTGLMNNPGYLNWDEISGMNGTILFANHTWSHKNVVTQTSIMQNEISLADTQLSDHGLNSPKVFAYPYGPDNTASENYLNSLAYKAAFTTKPGSVLCKKKRFDLPRLRIGNSSLSNYGF</sequence>
<proteinExistence type="predicted"/>
<dbReference type="PATRIC" id="fig|1618563.3.peg.480"/>
<evidence type="ECO:0000259" key="3">
    <source>
        <dbReference type="PROSITE" id="PS51677"/>
    </source>
</evidence>
<accession>A0A0G0VDV4</accession>
<dbReference type="InterPro" id="IPR051398">
    <property type="entry name" value="Polysacch_Deacetylase"/>
</dbReference>